<evidence type="ECO:0000256" key="1">
    <source>
        <dbReference type="ARBA" id="ARBA00000085"/>
    </source>
</evidence>
<evidence type="ECO:0000256" key="7">
    <source>
        <dbReference type="ARBA" id="ARBA00022840"/>
    </source>
</evidence>
<dbReference type="Gene3D" id="1.20.5.1930">
    <property type="match status" value="1"/>
</dbReference>
<feature type="coiled-coil region" evidence="9">
    <location>
        <begin position="161"/>
        <end position="195"/>
    </location>
</feature>
<dbReference type="GO" id="GO:0046983">
    <property type="term" value="F:protein dimerization activity"/>
    <property type="evidence" value="ECO:0007669"/>
    <property type="project" value="InterPro"/>
</dbReference>
<comment type="catalytic activity">
    <reaction evidence="1">
        <text>ATP + protein L-histidine = ADP + protein N-phospho-L-histidine.</text>
        <dbReference type="EC" id="2.7.13.3"/>
    </reaction>
</comment>
<keyword evidence="3" id="KW-0597">Phosphoprotein</keyword>
<evidence type="ECO:0000313" key="13">
    <source>
        <dbReference type="EMBL" id="TPQ17330.1"/>
    </source>
</evidence>
<evidence type="ECO:0000256" key="9">
    <source>
        <dbReference type="SAM" id="Coils"/>
    </source>
</evidence>
<keyword evidence="11" id="KW-1133">Transmembrane helix</keyword>
<feature type="transmembrane region" description="Helical" evidence="11">
    <location>
        <begin position="68"/>
        <end position="87"/>
    </location>
</feature>
<keyword evidence="8" id="KW-0902">Two-component regulatory system</keyword>
<dbReference type="SUPFAM" id="SSF55874">
    <property type="entry name" value="ATPase domain of HSP90 chaperone/DNA topoisomerase II/histidine kinase"/>
    <property type="match status" value="1"/>
</dbReference>
<gene>
    <name evidence="13" type="ORF">FGD71_037040</name>
</gene>
<dbReference type="Pfam" id="PF07730">
    <property type="entry name" value="HisKA_3"/>
    <property type="match status" value="1"/>
</dbReference>
<keyword evidence="11" id="KW-0812">Transmembrane</keyword>
<organism evidence="13 14">
    <name type="scientific">Streptomyces sporangiiformans</name>
    <dbReference type="NCBI Taxonomy" id="2315329"/>
    <lineage>
        <taxon>Bacteria</taxon>
        <taxon>Bacillati</taxon>
        <taxon>Actinomycetota</taxon>
        <taxon>Actinomycetes</taxon>
        <taxon>Kitasatosporales</taxon>
        <taxon>Streptomycetaceae</taxon>
        <taxon>Streptomyces</taxon>
    </lineage>
</organism>
<name>A0A505D404_9ACTN</name>
<keyword evidence="4" id="KW-0808">Transferase</keyword>
<keyword evidence="7" id="KW-0067">ATP-binding</keyword>
<evidence type="ECO:0000256" key="5">
    <source>
        <dbReference type="ARBA" id="ARBA00022741"/>
    </source>
</evidence>
<dbReference type="InterPro" id="IPR011712">
    <property type="entry name" value="Sig_transdc_His_kin_sub3_dim/P"/>
</dbReference>
<keyword evidence="14" id="KW-1185">Reference proteome</keyword>
<dbReference type="InterPro" id="IPR036890">
    <property type="entry name" value="HATPase_C_sf"/>
</dbReference>
<dbReference type="RefSeq" id="WP_140936043.1">
    <property type="nucleotide sequence ID" value="NZ_QXMJ01000294.1"/>
</dbReference>
<dbReference type="Proteomes" id="UP000317378">
    <property type="component" value="Unassembled WGS sequence"/>
</dbReference>
<evidence type="ECO:0000256" key="8">
    <source>
        <dbReference type="ARBA" id="ARBA00023012"/>
    </source>
</evidence>
<evidence type="ECO:0000256" key="10">
    <source>
        <dbReference type="SAM" id="MobiDB-lite"/>
    </source>
</evidence>
<evidence type="ECO:0000256" key="6">
    <source>
        <dbReference type="ARBA" id="ARBA00022777"/>
    </source>
</evidence>
<dbReference type="InterPro" id="IPR050482">
    <property type="entry name" value="Sensor_HK_TwoCompSys"/>
</dbReference>
<evidence type="ECO:0000259" key="12">
    <source>
        <dbReference type="SMART" id="SM00387"/>
    </source>
</evidence>
<dbReference type="AlphaFoldDB" id="A0A505D404"/>
<feature type="transmembrane region" description="Helical" evidence="11">
    <location>
        <begin position="99"/>
        <end position="117"/>
    </location>
</feature>
<protein>
    <recommendedName>
        <fullName evidence="2">histidine kinase</fullName>
        <ecNumber evidence="2">2.7.13.3</ecNumber>
    </recommendedName>
</protein>
<proteinExistence type="predicted"/>
<reference evidence="13 14" key="1">
    <citation type="submission" date="2019-06" db="EMBL/GenBank/DDBJ databases">
        <title>Streptomyces sporangiiformans sp. nov., a novel actinomycete isolated from soil in Mount Song.</title>
        <authorList>
            <person name="Han L."/>
        </authorList>
    </citation>
    <scope>NUCLEOTIDE SEQUENCE [LARGE SCALE GENOMIC DNA]</scope>
    <source>
        <strain evidence="13 14">NEAU-SSA 1</strain>
    </source>
</reference>
<keyword evidence="9" id="KW-0175">Coiled coil</keyword>
<dbReference type="Gene3D" id="3.30.565.10">
    <property type="entry name" value="Histidine kinase-like ATPase, C-terminal domain"/>
    <property type="match status" value="1"/>
</dbReference>
<evidence type="ECO:0000256" key="3">
    <source>
        <dbReference type="ARBA" id="ARBA00022553"/>
    </source>
</evidence>
<dbReference type="GO" id="GO:0016020">
    <property type="term" value="C:membrane"/>
    <property type="evidence" value="ECO:0007669"/>
    <property type="project" value="InterPro"/>
</dbReference>
<keyword evidence="5" id="KW-0547">Nucleotide-binding</keyword>
<keyword evidence="11" id="KW-0472">Membrane</keyword>
<evidence type="ECO:0000256" key="2">
    <source>
        <dbReference type="ARBA" id="ARBA00012438"/>
    </source>
</evidence>
<feature type="domain" description="Histidine kinase/HSP90-like ATPase" evidence="12">
    <location>
        <begin position="320"/>
        <end position="416"/>
    </location>
</feature>
<evidence type="ECO:0000256" key="4">
    <source>
        <dbReference type="ARBA" id="ARBA00022679"/>
    </source>
</evidence>
<dbReference type="Pfam" id="PF02518">
    <property type="entry name" value="HATPase_c"/>
    <property type="match status" value="1"/>
</dbReference>
<dbReference type="GO" id="GO:0000155">
    <property type="term" value="F:phosphorelay sensor kinase activity"/>
    <property type="evidence" value="ECO:0007669"/>
    <property type="project" value="InterPro"/>
</dbReference>
<comment type="caution">
    <text evidence="13">The sequence shown here is derived from an EMBL/GenBank/DDBJ whole genome shotgun (WGS) entry which is preliminary data.</text>
</comment>
<dbReference type="CDD" id="cd16917">
    <property type="entry name" value="HATPase_UhpB-NarQ-NarX-like"/>
    <property type="match status" value="1"/>
</dbReference>
<keyword evidence="6" id="KW-0418">Kinase</keyword>
<dbReference type="PANTHER" id="PTHR24421:SF10">
    <property type="entry name" value="NITRATE_NITRITE SENSOR PROTEIN NARQ"/>
    <property type="match status" value="1"/>
</dbReference>
<dbReference type="SMART" id="SM00387">
    <property type="entry name" value="HATPase_c"/>
    <property type="match status" value="1"/>
</dbReference>
<dbReference type="EC" id="2.7.13.3" evidence="2"/>
<dbReference type="GO" id="GO:0005524">
    <property type="term" value="F:ATP binding"/>
    <property type="evidence" value="ECO:0007669"/>
    <property type="project" value="UniProtKB-KW"/>
</dbReference>
<dbReference type="InterPro" id="IPR003594">
    <property type="entry name" value="HATPase_dom"/>
</dbReference>
<feature type="region of interest" description="Disordered" evidence="10">
    <location>
        <begin position="256"/>
        <end position="292"/>
    </location>
</feature>
<feature type="transmembrane region" description="Helical" evidence="11">
    <location>
        <begin position="21"/>
        <end position="38"/>
    </location>
</feature>
<evidence type="ECO:0000256" key="11">
    <source>
        <dbReference type="SAM" id="Phobius"/>
    </source>
</evidence>
<evidence type="ECO:0000313" key="14">
    <source>
        <dbReference type="Proteomes" id="UP000317378"/>
    </source>
</evidence>
<sequence>MERSEWMPERTRISYSWGDRAVDLVLCLLVLAALAAILRSTQSTKDWISPMLQAFAAFSLLFRRTAPMWITGLMLVAAMPLFVEGVFPGTMPEVDRAGVWVPLAAPFACYSVMVYGADLARGWGLTGVLTLIATRPWTPEVDIIAPGLLLTAVPALAGMYVRSQRRLADVLRDRAERAEREQHLLTEQARSEERAKLAVEMHDIITHRVSLMVLHAGALELSTREDSTRVAAGELRSAGHQALEELREFLGVLRSPPATADDEAGDSGGNGASGRRDGGPEQAADEPPGPDLARLVEESTAAGMRIEFVRTGNPGVVSPVIGRTAYRVVQEALSNAIKHAPGAPVEVRARYDAEQLHLTVRNAAPARGPVVELSRSGSGVGLMGLRQRVGLVGGELNAGPGQDGGFEVDARLPVFVPASEAPHRR</sequence>
<dbReference type="PANTHER" id="PTHR24421">
    <property type="entry name" value="NITRATE/NITRITE SENSOR PROTEIN NARX-RELATED"/>
    <property type="match status" value="1"/>
</dbReference>
<accession>A0A505D404</accession>
<dbReference type="EMBL" id="VCHX02000294">
    <property type="protein sequence ID" value="TPQ17330.1"/>
    <property type="molecule type" value="Genomic_DNA"/>
</dbReference>